<reference evidence="1" key="1">
    <citation type="submission" date="2014-11" db="EMBL/GenBank/DDBJ databases">
        <authorList>
            <person name="Amaro Gonzalez C."/>
        </authorList>
    </citation>
    <scope>NUCLEOTIDE SEQUENCE</scope>
</reference>
<proteinExistence type="predicted"/>
<name>A0A0E9S623_ANGAN</name>
<sequence>MCCAKQRKAMLASSIWHDSLQCVAGLCFLSKTDPIQTLGTVNMIDWSTSYFAAKTFAFVPISFS</sequence>
<dbReference type="AlphaFoldDB" id="A0A0E9S623"/>
<dbReference type="EMBL" id="GBXM01071915">
    <property type="protein sequence ID" value="JAH36662.1"/>
    <property type="molecule type" value="Transcribed_RNA"/>
</dbReference>
<protein>
    <submittedName>
        <fullName evidence="1">Uncharacterized protein</fullName>
    </submittedName>
</protein>
<organism evidence="1">
    <name type="scientific">Anguilla anguilla</name>
    <name type="common">European freshwater eel</name>
    <name type="synonym">Muraena anguilla</name>
    <dbReference type="NCBI Taxonomy" id="7936"/>
    <lineage>
        <taxon>Eukaryota</taxon>
        <taxon>Metazoa</taxon>
        <taxon>Chordata</taxon>
        <taxon>Craniata</taxon>
        <taxon>Vertebrata</taxon>
        <taxon>Euteleostomi</taxon>
        <taxon>Actinopterygii</taxon>
        <taxon>Neopterygii</taxon>
        <taxon>Teleostei</taxon>
        <taxon>Anguilliformes</taxon>
        <taxon>Anguillidae</taxon>
        <taxon>Anguilla</taxon>
    </lineage>
</organism>
<accession>A0A0E9S623</accession>
<evidence type="ECO:0000313" key="1">
    <source>
        <dbReference type="EMBL" id="JAH36662.1"/>
    </source>
</evidence>
<reference evidence="1" key="2">
    <citation type="journal article" date="2015" name="Fish Shellfish Immunol.">
        <title>Early steps in the European eel (Anguilla anguilla)-Vibrio vulnificus interaction in the gills: Role of the RtxA13 toxin.</title>
        <authorList>
            <person name="Callol A."/>
            <person name="Pajuelo D."/>
            <person name="Ebbesson L."/>
            <person name="Teles M."/>
            <person name="MacKenzie S."/>
            <person name="Amaro C."/>
        </authorList>
    </citation>
    <scope>NUCLEOTIDE SEQUENCE</scope>
</reference>